<name>A0A6J1EIW2_CUCMO</name>
<accession>A0A6J1EIW2</accession>
<dbReference type="GeneID" id="111434687"/>
<sequence>MSAQKAQKARKERKEECYGGVISNLGGNIYRDELNIEFSDSDVASLDGFTAPFEDDRQAFLCFLRLASHSKPLYRTTTCLLIQHYCRSHVGLLCSSSLLYIRSNSIA</sequence>
<keyword evidence="1" id="KW-1185">Reference proteome</keyword>
<organism evidence="1 2">
    <name type="scientific">Cucurbita moschata</name>
    <name type="common">Winter crookneck squash</name>
    <name type="synonym">Cucurbita pepo var. moschata</name>
    <dbReference type="NCBI Taxonomy" id="3662"/>
    <lineage>
        <taxon>Eukaryota</taxon>
        <taxon>Viridiplantae</taxon>
        <taxon>Streptophyta</taxon>
        <taxon>Embryophyta</taxon>
        <taxon>Tracheophyta</taxon>
        <taxon>Spermatophyta</taxon>
        <taxon>Magnoliopsida</taxon>
        <taxon>eudicotyledons</taxon>
        <taxon>Gunneridae</taxon>
        <taxon>Pentapetalae</taxon>
        <taxon>rosids</taxon>
        <taxon>fabids</taxon>
        <taxon>Cucurbitales</taxon>
        <taxon>Cucurbitaceae</taxon>
        <taxon>Cucurbiteae</taxon>
        <taxon>Cucurbita</taxon>
    </lineage>
</organism>
<dbReference type="RefSeq" id="XP_022927936.1">
    <property type="nucleotide sequence ID" value="XM_023072168.1"/>
</dbReference>
<evidence type="ECO:0000313" key="2">
    <source>
        <dbReference type="RefSeq" id="XP_022927936.1"/>
    </source>
</evidence>
<dbReference type="KEGG" id="cmos:111434687"/>
<proteinExistence type="predicted"/>
<dbReference type="Proteomes" id="UP000504609">
    <property type="component" value="Unplaced"/>
</dbReference>
<dbReference type="AlphaFoldDB" id="A0A6J1EIW2"/>
<reference evidence="2" key="1">
    <citation type="submission" date="2025-08" db="UniProtKB">
        <authorList>
            <consortium name="RefSeq"/>
        </authorList>
    </citation>
    <scope>IDENTIFICATION</scope>
    <source>
        <tissue evidence="2">Young leaves</tissue>
    </source>
</reference>
<evidence type="ECO:0000313" key="1">
    <source>
        <dbReference type="Proteomes" id="UP000504609"/>
    </source>
</evidence>
<protein>
    <submittedName>
        <fullName evidence="2">Uncharacterized protein LOC111434687</fullName>
    </submittedName>
</protein>
<gene>
    <name evidence="2" type="primary">LOC111434687</name>
</gene>